<feature type="region of interest" description="Disordered" evidence="1">
    <location>
        <begin position="1"/>
        <end position="28"/>
    </location>
</feature>
<feature type="compositionally biased region" description="Basic and acidic residues" evidence="1">
    <location>
        <begin position="15"/>
        <end position="24"/>
    </location>
</feature>
<evidence type="ECO:0000313" key="2">
    <source>
        <dbReference type="EMBL" id="MDF2259798.1"/>
    </source>
</evidence>
<gene>
    <name evidence="2" type="ORF">P2L57_29960</name>
</gene>
<evidence type="ECO:0000313" key="3">
    <source>
        <dbReference type="Proteomes" id="UP001220022"/>
    </source>
</evidence>
<protein>
    <submittedName>
        <fullName evidence="2">Uncharacterized protein</fullName>
    </submittedName>
</protein>
<accession>A0ABT5Z7U8</accession>
<dbReference type="RefSeq" id="WP_275819762.1">
    <property type="nucleotide sequence ID" value="NZ_BAAANM010000002.1"/>
</dbReference>
<evidence type="ECO:0000256" key="1">
    <source>
        <dbReference type="SAM" id="MobiDB-lite"/>
    </source>
</evidence>
<dbReference type="EMBL" id="JARHTQ010000026">
    <property type="protein sequence ID" value="MDF2259798.1"/>
    <property type="molecule type" value="Genomic_DNA"/>
</dbReference>
<keyword evidence="3" id="KW-1185">Reference proteome</keyword>
<organism evidence="2 3">
    <name type="scientific">Streptantibioticus ferralitis</name>
    <dbReference type="NCBI Taxonomy" id="236510"/>
    <lineage>
        <taxon>Bacteria</taxon>
        <taxon>Bacillati</taxon>
        <taxon>Actinomycetota</taxon>
        <taxon>Actinomycetes</taxon>
        <taxon>Kitasatosporales</taxon>
        <taxon>Streptomycetaceae</taxon>
        <taxon>Streptantibioticus</taxon>
    </lineage>
</organism>
<reference evidence="2 3" key="1">
    <citation type="submission" date="2023-03" db="EMBL/GenBank/DDBJ databases">
        <title>Draft genome sequence of type strain Streptomyces ferralitis JCM 14344.</title>
        <authorList>
            <person name="Klaysubun C."/>
            <person name="Duangmal K."/>
        </authorList>
    </citation>
    <scope>NUCLEOTIDE SEQUENCE [LARGE SCALE GENOMIC DNA]</scope>
    <source>
        <strain evidence="2 3">JCM 14344</strain>
    </source>
</reference>
<comment type="caution">
    <text evidence="2">The sequence shown here is derived from an EMBL/GenBank/DDBJ whole genome shotgun (WGS) entry which is preliminary data.</text>
</comment>
<proteinExistence type="predicted"/>
<dbReference type="Proteomes" id="UP001220022">
    <property type="component" value="Unassembled WGS sequence"/>
</dbReference>
<sequence length="84" mass="9294">MAQDLQLFTDPDMNGNERDLKARPGDQQLKPAFHVESVRNTSDLAAELYPSPAASGPPIEVIQPHDDIPATQPMDIRSVRFVEP</sequence>
<name>A0ABT5Z7U8_9ACTN</name>